<feature type="region of interest" description="Disordered" evidence="3">
    <location>
        <begin position="1568"/>
        <end position="1665"/>
    </location>
</feature>
<feature type="domain" description="SLH" evidence="5">
    <location>
        <begin position="1992"/>
        <end position="2055"/>
    </location>
</feature>
<comment type="subcellular location">
    <subcellularLocation>
        <location evidence="1">Cell envelope</location>
    </subcellularLocation>
</comment>
<organism evidence="6 7">
    <name type="scientific">Ezakiella coagulans</name>
    <dbReference type="NCBI Taxonomy" id="46507"/>
    <lineage>
        <taxon>Bacteria</taxon>
        <taxon>Bacillati</taxon>
        <taxon>Bacillota</taxon>
        <taxon>Tissierellia</taxon>
        <taxon>Ezakiella</taxon>
    </lineage>
</organism>
<dbReference type="RefSeq" id="WP_116480498.1">
    <property type="nucleotide sequence ID" value="NZ_QEKV01000010.1"/>
</dbReference>
<feature type="domain" description="SLH" evidence="5">
    <location>
        <begin position="1932"/>
        <end position="1991"/>
    </location>
</feature>
<feature type="compositionally biased region" description="Basic and acidic residues" evidence="3">
    <location>
        <begin position="1924"/>
        <end position="1934"/>
    </location>
</feature>
<evidence type="ECO:0000256" key="3">
    <source>
        <dbReference type="SAM" id="MobiDB-lite"/>
    </source>
</evidence>
<feature type="compositionally biased region" description="Basic and acidic residues" evidence="3">
    <location>
        <begin position="1793"/>
        <end position="1802"/>
    </location>
</feature>
<feature type="compositionally biased region" description="Basic and acidic residues" evidence="3">
    <location>
        <begin position="1243"/>
        <end position="1265"/>
    </location>
</feature>
<feature type="compositionally biased region" description="Basic and acidic residues" evidence="3">
    <location>
        <begin position="1620"/>
        <end position="1629"/>
    </location>
</feature>
<comment type="caution">
    <text evidence="6">The sequence shown here is derived from an EMBL/GenBank/DDBJ whole genome shotgun (WGS) entry which is preliminary data.</text>
</comment>
<protein>
    <submittedName>
        <fullName evidence="6">Putative repeat protein (TIGR02543 family)</fullName>
    </submittedName>
</protein>
<evidence type="ECO:0000256" key="1">
    <source>
        <dbReference type="ARBA" id="ARBA00004196"/>
    </source>
</evidence>
<sequence length="2169" mass="238358">MNQNHLKRTLSLVLAFVMMITLVPLGAFTALADPADQPAAEATTSATYYKKANWENRIKDKSRWKVEDSQTLVRVTTSDPIQMNDIDYDGMFIDANGRYVIRLVYKEKTQAASAVWHKALINFGDLEKFVDFDLSHVVGRDGTTQYKLENVNGIVGRSFDLPSAVGGRANQRKNLPINLVLKEGVDLKSLGNENFIIQMRLTTDDYSKVYAYAPGKSSMDYSTYTKTTGVSLADKVNSLFLKGGLQADSTNATNQEFFMSEFIANPKDYSDTSNLGIIRTQYMGQGTTIVRETVGGEPVAFTQVFDANLVKYLKADSKGYVGYVNVMTVARELSPYTKNVGIPEDKINYSSDKKLAYIVIGTSDFSKGDVKVVEVPKHDQYVKVSGFYITAIDYVVDKGEFENTFSDTHARKLNYSTMSGWTNPNNKGWTVFEKQYANDYVVPEGESYLIDTTSKPAGDQIMIHIGGDQAISRKPQGYYNGFVTGNGAVDTITKFAEGVYKFTLREGATIKAGQSLKIYMPYDSTFAGPVNFLETHNGSKLNEGAATLTLQNDRNINMHLYTDLPRGASFKLKYTLKDETEQKELVFTTPKVGTLWQYSNSNKVLTGVPNKSILSSGGNFWINTKKLEPGKDIIVEAYDNNGNKIDSKTSWFKYVNIDKIENTNKIAWTDHSDKSSILSINKSLYTPYQLLFTNDYADGTDDFYKDPRVLPASNDDFNKKDTKEFVGYTKYDGGKVRTLYEEGRVGKLYAKVEADENEYDKDGNLVGDDVRKDVTIKKADIFDAQFNEEEKTYKAYEYKVDLTKMLPYHSEDKTEKPLTLLKDMKFVSNASDGSSLPSDLYETRVRARVLFDTTEGAWTDDSKKAVKIAPDNVKFYGEDGYAANGFEGANVEANTGDKFPEAPTLAGKNFLGWVTEEGKKALGDKAVVTADEFNKLPKDQIFTNETPVTKHLVVYAVYSNEVTVTFDANQGTFTDGKDTTNVKVEGGNVTAPTPTRDGFTFKGWADKKDATKPTDGILDNVTAPKTVYAVWEKTEKTPLELTAPTPVEVKDLKGLTSDEIDKVKKAVVEANKDKGITEADVTVAEDGTVTVTKNGKTATLKPEQTVTQKVVQNEFNPPKEPVKVGKIGELTDDEIAEIKQAVIDANPDRNLKDDEITVDKDGNVSIKQGGKVGTIPAEKTVVQKDTILDLTAPDEKVEVKDPTNLTKAERDKVAAAVKAKNNLADGDKIEVDSKGNVKVTTADGKKTGTLEGKDTVKPFTRDGKKLNPPANKVKVGDTNKLTEAEKQAVRDAIKAANPVLDFKDEEIQVDSNGTVTVPMGDSDGSIPGTDTVEEAKEADKTIKLVAPEKVLVADKNKLDNDDKDAVKKAIKDANPTLNLQDSEIEVADDGSVTVTRGTGESQKVGQLSQADTVVEKLKKPEAKALSDGSVVVRPKDERTEELDITFGDAANPTTVTATKGADGKWKLADGTDPSITIDEATGLVTIPAKMLKNNDEVKAKAKAKAGELVSEEATVNSNDTTAPKAPTVEAKDDGSVKVTPPTDADTKEVSVTYTPTGATDPVTVTATKEDGKWKLPQDAPEGISIDENTGVITIPADKVADESDVKAKAKDNSNNESDEATAKTKKDTADTTAPGKPTISAEEDGSVKVTPPADADTKEVSVTYTPTGATKPVTVTATKEDGKWKLPQDAPEGITIDENTGVITIPADKVADESDVKAKAKDNSNNESDEATAKTKKDTADKIVAPAKPVEVKNPANLSKEEKDAVEKAVKDANPNLPEGSTIEVGNDGSVTVKDKDGKEIGKLTPAQTVKKAGTPTPQPDKKSQQPSVDSIYDSDDYVTGRGTPGATIVVRFPDGLTETTVVEYDGRWAVRVPYILYDGVRIYVTQIEKDMTESDPVSAEVRYDDEYWRERDRYNRYDRRDKEVKEVKEEKKPTQPSKVEPRWTPSALNAHDHFSYIKGYGENIFAPNRTITRAEVAMIFARLSLNKSTAGAPQFKDVKAGDWYKTAIDIIARQGVIKGYEDGTFRPNQPITRREFAAIAARYAGNIDAWKTFRDVPPTDWAYTLINRVAGAGWINGYEDGTFRPNNNITRAEVVAIVNRMLNRTADKAYVENNLMNSSNAFVDNMRSAWYYYDIYEAAFGHSYERMMNGVDEKWNRVNGQSFEVRER</sequence>
<feature type="compositionally biased region" description="Basic and acidic residues" evidence="3">
    <location>
        <begin position="1759"/>
        <end position="1771"/>
    </location>
</feature>
<accession>A0A2U1DNE0</accession>
<feature type="region of interest" description="Disordered" evidence="3">
    <location>
        <begin position="1510"/>
        <end position="1548"/>
    </location>
</feature>
<evidence type="ECO:0000256" key="2">
    <source>
        <dbReference type="ARBA" id="ARBA00022729"/>
    </source>
</evidence>
<dbReference type="Pfam" id="PF00395">
    <property type="entry name" value="SLH"/>
    <property type="match status" value="3"/>
</dbReference>
<dbReference type="InterPro" id="IPR044024">
    <property type="entry name" value="aRib"/>
</dbReference>
<evidence type="ECO:0000313" key="6">
    <source>
        <dbReference type="EMBL" id="PVY89207.1"/>
    </source>
</evidence>
<evidence type="ECO:0000259" key="5">
    <source>
        <dbReference type="PROSITE" id="PS51272"/>
    </source>
</evidence>
<reference evidence="6 7" key="1">
    <citation type="submission" date="2018-04" db="EMBL/GenBank/DDBJ databases">
        <title>Genomic Encyclopedia of Type Strains, Phase IV (KMG-IV): sequencing the most valuable type-strain genomes for metagenomic binning, comparative biology and taxonomic classification.</title>
        <authorList>
            <person name="Goeker M."/>
        </authorList>
    </citation>
    <scope>NUCLEOTIDE SEQUENCE [LARGE SCALE GENOMIC DNA]</scope>
    <source>
        <strain evidence="6 7">DSM 20705</strain>
    </source>
</reference>
<dbReference type="InterPro" id="IPR051465">
    <property type="entry name" value="Cell_Envelope_Struct_Comp"/>
</dbReference>
<feature type="domain" description="SLH" evidence="5">
    <location>
        <begin position="2056"/>
        <end position="2113"/>
    </location>
</feature>
<feature type="chain" id="PRO_5015513384" evidence="4">
    <location>
        <begin position="33"/>
        <end position="2169"/>
    </location>
</feature>
<dbReference type="InterPro" id="IPR042229">
    <property type="entry name" value="Listeria/Bacterioides_rpt_sf"/>
</dbReference>
<dbReference type="PANTHER" id="PTHR43308">
    <property type="entry name" value="OUTER MEMBRANE PROTEIN ALPHA-RELATED"/>
    <property type="match status" value="1"/>
</dbReference>
<proteinExistence type="predicted"/>
<feature type="region of interest" description="Disordered" evidence="3">
    <location>
        <begin position="1924"/>
        <end position="1945"/>
    </location>
</feature>
<keyword evidence="7" id="KW-1185">Reference proteome</keyword>
<feature type="compositionally biased region" description="Basic and acidic residues" evidence="3">
    <location>
        <begin position="1709"/>
        <end position="1724"/>
    </location>
</feature>
<dbReference type="Gene3D" id="2.60.40.4270">
    <property type="entry name" value="Listeria-Bacteroides repeat domain"/>
    <property type="match status" value="1"/>
</dbReference>
<gene>
    <name evidence="6" type="ORF">C7381_11045</name>
</gene>
<feature type="signal peptide" evidence="4">
    <location>
        <begin position="1"/>
        <end position="32"/>
    </location>
</feature>
<dbReference type="Proteomes" id="UP000245793">
    <property type="component" value="Unassembled WGS sequence"/>
</dbReference>
<feature type="region of interest" description="Disordered" evidence="3">
    <location>
        <begin position="1708"/>
        <end position="1840"/>
    </location>
</feature>
<dbReference type="PANTHER" id="PTHR43308:SF5">
    <property type="entry name" value="S-LAYER PROTEIN _ PEPTIDOGLYCAN ENDO-BETA-N-ACETYLGLUCOSAMINIDASE"/>
    <property type="match status" value="1"/>
</dbReference>
<dbReference type="Pfam" id="PF18938">
    <property type="entry name" value="aRib"/>
    <property type="match status" value="6"/>
</dbReference>
<dbReference type="InterPro" id="IPR013378">
    <property type="entry name" value="InlB-like_B-rpt"/>
</dbReference>
<keyword evidence="2 4" id="KW-0732">Signal</keyword>
<dbReference type="Gene3D" id="3.10.20.890">
    <property type="match status" value="6"/>
</dbReference>
<dbReference type="Pfam" id="PF09479">
    <property type="entry name" value="Flg_new"/>
    <property type="match status" value="1"/>
</dbReference>
<dbReference type="NCBIfam" id="TIGR02543">
    <property type="entry name" value="List_Bact_rpt"/>
    <property type="match status" value="1"/>
</dbReference>
<feature type="compositionally biased region" description="Basic and acidic residues" evidence="3">
    <location>
        <begin position="1598"/>
        <end position="1613"/>
    </location>
</feature>
<dbReference type="PROSITE" id="PS51272">
    <property type="entry name" value="SLH"/>
    <property type="match status" value="3"/>
</dbReference>
<dbReference type="InterPro" id="IPR001119">
    <property type="entry name" value="SLH_dom"/>
</dbReference>
<name>A0A2U1DNE0_9FIRM</name>
<dbReference type="EMBL" id="QEKV01000010">
    <property type="protein sequence ID" value="PVY89207.1"/>
    <property type="molecule type" value="Genomic_DNA"/>
</dbReference>
<dbReference type="Gene3D" id="2.60.40.10">
    <property type="entry name" value="Immunoglobulins"/>
    <property type="match status" value="1"/>
</dbReference>
<evidence type="ECO:0000256" key="4">
    <source>
        <dbReference type="SAM" id="SignalP"/>
    </source>
</evidence>
<evidence type="ECO:0000313" key="7">
    <source>
        <dbReference type="Proteomes" id="UP000245793"/>
    </source>
</evidence>
<feature type="compositionally biased region" description="Basic and acidic residues" evidence="3">
    <location>
        <begin position="1731"/>
        <end position="1741"/>
    </location>
</feature>
<dbReference type="InterPro" id="IPR013783">
    <property type="entry name" value="Ig-like_fold"/>
</dbReference>
<dbReference type="GO" id="GO:0030313">
    <property type="term" value="C:cell envelope"/>
    <property type="evidence" value="ECO:0007669"/>
    <property type="project" value="UniProtKB-SubCell"/>
</dbReference>
<feature type="region of interest" description="Disordered" evidence="3">
    <location>
        <begin position="1242"/>
        <end position="1275"/>
    </location>
</feature>